<geneLocation type="plastid" evidence="7"/>
<dbReference type="GO" id="GO:0005524">
    <property type="term" value="F:ATP binding"/>
    <property type="evidence" value="ECO:0007669"/>
    <property type="project" value="UniProtKB-KW"/>
</dbReference>
<protein>
    <recommendedName>
        <fullName evidence="2">Probable ATP-dependent transporter ycf16</fullName>
    </recommendedName>
</protein>
<dbReference type="Gene3D" id="3.40.50.300">
    <property type="entry name" value="P-loop containing nucleotide triphosphate hydrolases"/>
    <property type="match status" value="1"/>
</dbReference>
<reference evidence="7" key="2">
    <citation type="submission" date="2017-07" db="EMBL/GenBank/DDBJ databases">
        <authorList>
            <person name="Sun Z.S."/>
            <person name="Albrecht U."/>
            <person name="Echele G."/>
            <person name="Lee C.C."/>
        </authorList>
    </citation>
    <scope>NUCLEOTIDE SEQUENCE</scope>
</reference>
<comment type="similarity">
    <text evidence="1">Belongs to the ABC transporter superfamily.</text>
</comment>
<evidence type="ECO:0000259" key="6">
    <source>
        <dbReference type="PROSITE" id="PS50893"/>
    </source>
</evidence>
<dbReference type="PROSITE" id="PS00211">
    <property type="entry name" value="ABC_TRANSPORTER_1"/>
    <property type="match status" value="1"/>
</dbReference>
<dbReference type="GeneID" id="29073897"/>
<sequence>MNTTSLKKKLFKVSRLTVNYKNKTILKNINFSCSSGQLIGIIGPNGAGKSTLIKALLGIVPIVQGEIIYDGKLLNQQKKTIAYIPQKSQIDWDYPVTVWDVVMMGQISTNSWFKQFSNNSYHLAEQALKKLGIYSLKDCCIGELSGGQQQRVFLAKALAQEAEIFCLDEPLAGVDYTTQNIIFNILKDLCKDNKTIFVIHHDLNDLTDHFDQLILMNQTIIKAGNSDEVLESNFLNNAYGE</sequence>
<organism evidence="7">
    <name type="scientific">Erythrotrichia carnea</name>
    <dbReference type="NCBI Taxonomy" id="35151"/>
    <lineage>
        <taxon>Eukaryota</taxon>
        <taxon>Rhodophyta</taxon>
        <taxon>Compsopogonophyceae</taxon>
        <taxon>Erythropeltidales</taxon>
        <taxon>Erythrotrichiaceae</taxon>
        <taxon>Erythrotrichia</taxon>
    </lineage>
</organism>
<dbReference type="InterPro" id="IPR050153">
    <property type="entry name" value="Metal_Ion_Import_ABC"/>
</dbReference>
<dbReference type="RefSeq" id="YP_009297380.1">
    <property type="nucleotide sequence ID" value="NC_031176.2"/>
</dbReference>
<keyword evidence="4" id="KW-0547">Nucleotide-binding</keyword>
<dbReference type="AlphaFoldDB" id="A0A1C9CEA5"/>
<keyword evidence="7" id="KW-0934">Plastid</keyword>
<evidence type="ECO:0000256" key="5">
    <source>
        <dbReference type="ARBA" id="ARBA00022840"/>
    </source>
</evidence>
<proteinExistence type="inferred from homology"/>
<dbReference type="InterPro" id="IPR003593">
    <property type="entry name" value="AAA+_ATPase"/>
</dbReference>
<dbReference type="Pfam" id="PF00005">
    <property type="entry name" value="ABC_tran"/>
    <property type="match status" value="1"/>
</dbReference>
<gene>
    <name evidence="7" type="primary">mntA</name>
    <name evidence="7" type="ORF">Eryt_057</name>
</gene>
<accession>A0A1C9CEA5</accession>
<evidence type="ECO:0000256" key="1">
    <source>
        <dbReference type="ARBA" id="ARBA00005417"/>
    </source>
</evidence>
<dbReference type="GO" id="GO:0016887">
    <property type="term" value="F:ATP hydrolysis activity"/>
    <property type="evidence" value="ECO:0007669"/>
    <property type="project" value="InterPro"/>
</dbReference>
<evidence type="ECO:0000256" key="4">
    <source>
        <dbReference type="ARBA" id="ARBA00022741"/>
    </source>
</evidence>
<dbReference type="SMART" id="SM00382">
    <property type="entry name" value="AAA"/>
    <property type="match status" value="1"/>
</dbReference>
<dbReference type="InterPro" id="IPR027417">
    <property type="entry name" value="P-loop_NTPase"/>
</dbReference>
<dbReference type="InterPro" id="IPR017871">
    <property type="entry name" value="ABC_transporter-like_CS"/>
</dbReference>
<dbReference type="CDD" id="cd03235">
    <property type="entry name" value="ABC_Metallic_Cations"/>
    <property type="match status" value="1"/>
</dbReference>
<name>A0A1C9CEA5_9RHOD</name>
<evidence type="ECO:0000313" key="7">
    <source>
        <dbReference type="EMBL" id="AOM66723.1"/>
    </source>
</evidence>
<dbReference type="FunFam" id="3.40.50.300:FF:000134">
    <property type="entry name" value="Iron-enterobactin ABC transporter ATP-binding protein"/>
    <property type="match status" value="1"/>
</dbReference>
<keyword evidence="5" id="KW-0067">ATP-binding</keyword>
<dbReference type="InterPro" id="IPR003439">
    <property type="entry name" value="ABC_transporter-like_ATP-bd"/>
</dbReference>
<keyword evidence="3" id="KW-0813">Transport</keyword>
<dbReference type="PANTHER" id="PTHR42734:SF5">
    <property type="entry name" value="IRON TRANSPORT SYSTEM ATP-BINDING PROTEIN HI_0361-RELATED"/>
    <property type="match status" value="1"/>
</dbReference>
<dbReference type="PROSITE" id="PS50893">
    <property type="entry name" value="ABC_TRANSPORTER_2"/>
    <property type="match status" value="1"/>
</dbReference>
<reference evidence="7" key="1">
    <citation type="journal article" date="2016" name="BMC Biol.">
        <title>Parallel evolution of highly conserved plastid genome architecture in red seaweeds and seed plants.</title>
        <authorList>
            <person name="Lee J."/>
            <person name="Cho C.H."/>
            <person name="Park S.I."/>
            <person name="Choi J.W."/>
            <person name="Song H.S."/>
            <person name="West J.A."/>
            <person name="Bhattacharya D."/>
            <person name="Yoon H.S."/>
        </authorList>
    </citation>
    <scope>NUCLEOTIDE SEQUENCE</scope>
</reference>
<feature type="domain" description="ABC transporter" evidence="6">
    <location>
        <begin position="11"/>
        <end position="240"/>
    </location>
</feature>
<dbReference type="PANTHER" id="PTHR42734">
    <property type="entry name" value="METAL TRANSPORT SYSTEM ATP-BINDING PROTEIN TM_0124-RELATED"/>
    <property type="match status" value="1"/>
</dbReference>
<evidence type="ECO:0000256" key="2">
    <source>
        <dbReference type="ARBA" id="ARBA00014334"/>
    </source>
</evidence>
<dbReference type="SUPFAM" id="SSF52540">
    <property type="entry name" value="P-loop containing nucleoside triphosphate hydrolases"/>
    <property type="match status" value="1"/>
</dbReference>
<evidence type="ECO:0000256" key="3">
    <source>
        <dbReference type="ARBA" id="ARBA00022448"/>
    </source>
</evidence>
<dbReference type="EMBL" id="KX284721">
    <property type="protein sequence ID" value="AOM66723.1"/>
    <property type="molecule type" value="Genomic_DNA"/>
</dbReference>